<evidence type="ECO:0000256" key="2">
    <source>
        <dbReference type="ARBA" id="ARBA00022729"/>
    </source>
</evidence>
<dbReference type="InterPro" id="IPR032675">
    <property type="entry name" value="LRR_dom_sf"/>
</dbReference>
<evidence type="ECO:0000256" key="4">
    <source>
        <dbReference type="SAM" id="Phobius"/>
    </source>
</evidence>
<feature type="transmembrane region" description="Helical" evidence="4">
    <location>
        <begin position="74"/>
        <end position="94"/>
    </location>
</feature>
<feature type="domain" description="Leucine-rich repeat-containing N-terminal plant-type" evidence="5">
    <location>
        <begin position="99"/>
        <end position="138"/>
    </location>
</feature>
<dbReference type="SUPFAM" id="SSF52058">
    <property type="entry name" value="L domain-like"/>
    <property type="match status" value="1"/>
</dbReference>
<sequence length="189" mass="21272">MGSYDPPPKVDDHKDFKRYPSVNLDLFMFINLSRPTKLRHSLYTFSNSLQDFEALKSVHVSKMNYLPQQPNFNFSKAFIFLLFISVDVTCLVLVNDTKSSDRLALIAFKNEVTDPLGTLSSWNSSDNDYCKWRGVTCSRRHPSRVAVLNLASLGLLGSISPHIGNLSFLKTLNLHNNSLSGNNLVGFLD</sequence>
<keyword evidence="2" id="KW-0732">Signal</keyword>
<keyword evidence="4" id="KW-0472">Membrane</keyword>
<dbReference type="AlphaFoldDB" id="A0A4Y7IZ06"/>
<dbReference type="OMA" id="DNDYCKW"/>
<name>A0A4Y7IZ06_PAPSO</name>
<evidence type="ECO:0000259" key="5">
    <source>
        <dbReference type="Pfam" id="PF08263"/>
    </source>
</evidence>
<evidence type="ECO:0000256" key="3">
    <source>
        <dbReference type="ARBA" id="ARBA00022737"/>
    </source>
</evidence>
<evidence type="ECO:0000313" key="6">
    <source>
        <dbReference type="EMBL" id="RZC53837.1"/>
    </source>
</evidence>
<evidence type="ECO:0000313" key="7">
    <source>
        <dbReference type="Proteomes" id="UP000316621"/>
    </source>
</evidence>
<dbReference type="Proteomes" id="UP000316621">
    <property type="component" value="Chromosome 3"/>
</dbReference>
<proteinExistence type="predicted"/>
<dbReference type="InterPro" id="IPR053211">
    <property type="entry name" value="DNA_repair-toleration"/>
</dbReference>
<protein>
    <recommendedName>
        <fullName evidence="5">Leucine-rich repeat-containing N-terminal plant-type domain-containing protein</fullName>
    </recommendedName>
</protein>
<reference evidence="6 7" key="1">
    <citation type="journal article" date="2018" name="Science">
        <title>The opium poppy genome and morphinan production.</title>
        <authorList>
            <person name="Guo L."/>
            <person name="Winzer T."/>
            <person name="Yang X."/>
            <person name="Li Y."/>
            <person name="Ning Z."/>
            <person name="He Z."/>
            <person name="Teodor R."/>
            <person name="Lu Y."/>
            <person name="Bowser T.A."/>
            <person name="Graham I.A."/>
            <person name="Ye K."/>
        </authorList>
    </citation>
    <scope>NUCLEOTIDE SEQUENCE [LARGE SCALE GENOMIC DNA]</scope>
    <source>
        <strain evidence="7">cv. HN1</strain>
        <tissue evidence="6">Leaves</tissue>
    </source>
</reference>
<evidence type="ECO:0000256" key="1">
    <source>
        <dbReference type="ARBA" id="ARBA00022614"/>
    </source>
</evidence>
<dbReference type="PANTHER" id="PTHR48060:SF21">
    <property type="entry name" value="L DOMAIN-LIKE PROTEIN"/>
    <property type="match status" value="1"/>
</dbReference>
<keyword evidence="4" id="KW-1133">Transmembrane helix</keyword>
<dbReference type="PANTHER" id="PTHR48060">
    <property type="entry name" value="DNA DAMAGE-REPAIR/TOLERATION PROTEIN DRT100"/>
    <property type="match status" value="1"/>
</dbReference>
<accession>A0A4Y7IZ06</accession>
<keyword evidence="4" id="KW-0812">Transmembrane</keyword>
<organism evidence="6 7">
    <name type="scientific">Papaver somniferum</name>
    <name type="common">Opium poppy</name>
    <dbReference type="NCBI Taxonomy" id="3469"/>
    <lineage>
        <taxon>Eukaryota</taxon>
        <taxon>Viridiplantae</taxon>
        <taxon>Streptophyta</taxon>
        <taxon>Embryophyta</taxon>
        <taxon>Tracheophyta</taxon>
        <taxon>Spermatophyta</taxon>
        <taxon>Magnoliopsida</taxon>
        <taxon>Ranunculales</taxon>
        <taxon>Papaveraceae</taxon>
        <taxon>Papaveroideae</taxon>
        <taxon>Papaver</taxon>
    </lineage>
</organism>
<keyword evidence="1" id="KW-0433">Leucine-rich repeat</keyword>
<keyword evidence="3" id="KW-0677">Repeat</keyword>
<dbReference type="InterPro" id="IPR013210">
    <property type="entry name" value="LRR_N_plant-typ"/>
</dbReference>
<dbReference type="Pfam" id="PF08263">
    <property type="entry name" value="LRRNT_2"/>
    <property type="match status" value="1"/>
</dbReference>
<keyword evidence="7" id="KW-1185">Reference proteome</keyword>
<dbReference type="Gramene" id="RZC53837">
    <property type="protein sequence ID" value="RZC53837"/>
    <property type="gene ID" value="C5167_012696"/>
</dbReference>
<dbReference type="EMBL" id="CM010717">
    <property type="protein sequence ID" value="RZC53837.1"/>
    <property type="molecule type" value="Genomic_DNA"/>
</dbReference>
<gene>
    <name evidence="6" type="ORF">C5167_012696</name>
</gene>
<dbReference type="Gene3D" id="3.80.10.10">
    <property type="entry name" value="Ribonuclease Inhibitor"/>
    <property type="match status" value="1"/>
</dbReference>